<name>A0A223I2P5_THETR</name>
<dbReference type="RefSeq" id="WP_013297902.1">
    <property type="nucleotide sequence ID" value="NZ_CP016893.1"/>
</dbReference>
<dbReference type="AlphaFoldDB" id="A0A223I2P5"/>
<protein>
    <submittedName>
        <fullName evidence="1">Asparagine synthetase</fullName>
    </submittedName>
</protein>
<proteinExistence type="predicted"/>
<dbReference type="OMA" id="VQYNIIF"/>
<reference evidence="1 2" key="1">
    <citation type="submission" date="2016-08" db="EMBL/GenBank/DDBJ databases">
        <title>A novel genetic cassette of butanologenic Thermoanaerobacterium thermosaccharolyticum that directly convert cellulose to butanol.</title>
        <authorList>
            <person name="Li T."/>
            <person name="He J."/>
        </authorList>
    </citation>
    <scope>NUCLEOTIDE SEQUENCE [LARGE SCALE GENOMIC DNA]</scope>
    <source>
        <strain evidence="1 2">TG57</strain>
    </source>
</reference>
<gene>
    <name evidence="1" type="ORF">Thert_03279</name>
</gene>
<dbReference type="Proteomes" id="UP000214975">
    <property type="component" value="Chromosome"/>
</dbReference>
<organism evidence="1 2">
    <name type="scientific">Thermoanaerobacterium thermosaccharolyticum</name>
    <name type="common">Clostridium thermosaccharolyticum</name>
    <dbReference type="NCBI Taxonomy" id="1517"/>
    <lineage>
        <taxon>Bacteria</taxon>
        <taxon>Bacillati</taxon>
        <taxon>Bacillota</taxon>
        <taxon>Clostridia</taxon>
        <taxon>Thermoanaerobacterales</taxon>
        <taxon>Thermoanaerobacteraceae</taxon>
        <taxon>Thermoanaerobacterium</taxon>
    </lineage>
</organism>
<accession>A0A223I2P5</accession>
<evidence type="ECO:0000313" key="2">
    <source>
        <dbReference type="Proteomes" id="UP000214975"/>
    </source>
</evidence>
<dbReference type="GeneID" id="93865637"/>
<dbReference type="EMBL" id="CP016893">
    <property type="protein sequence ID" value="AST59023.1"/>
    <property type="molecule type" value="Genomic_DNA"/>
</dbReference>
<sequence length="58" mass="6833">MIDIIGYDIETVKQILDKNNIKYEIEISEPIKHYKGYQKRVIKTEFKDGTLTVIVAEF</sequence>
<evidence type="ECO:0000313" key="1">
    <source>
        <dbReference type="EMBL" id="AST59023.1"/>
    </source>
</evidence>